<dbReference type="NCBIfam" id="NF002490">
    <property type="entry name" value="PRK01777.1"/>
    <property type="match status" value="1"/>
</dbReference>
<dbReference type="EMBL" id="AYEU01000003">
    <property type="protein sequence ID" value="ESK52286.1"/>
    <property type="molecule type" value="Genomic_DNA"/>
</dbReference>
<dbReference type="InterPro" id="IPR037021">
    <property type="entry name" value="RnfH_sf"/>
</dbReference>
<organism evidence="4 5">
    <name type="scientific">Acinetobacter brisouii CIP 110357</name>
    <dbReference type="NCBI Taxonomy" id="1341683"/>
    <lineage>
        <taxon>Bacteria</taxon>
        <taxon>Pseudomonadati</taxon>
        <taxon>Pseudomonadota</taxon>
        <taxon>Gammaproteobacteria</taxon>
        <taxon>Moraxellales</taxon>
        <taxon>Moraxellaceae</taxon>
        <taxon>Acinetobacter</taxon>
    </lineage>
</organism>
<gene>
    <name evidence="4" type="ORF">P255_00437</name>
</gene>
<dbReference type="Gene3D" id="3.10.20.280">
    <property type="entry name" value="RnfH-like"/>
    <property type="match status" value="1"/>
</dbReference>
<dbReference type="PATRIC" id="fig|1341683.3.peg.430"/>
<dbReference type="Proteomes" id="UP000018418">
    <property type="component" value="Unassembled WGS sequence"/>
</dbReference>
<name>V2UUL8_9GAMM</name>
<evidence type="ECO:0000256" key="3">
    <source>
        <dbReference type="SAM" id="MobiDB-lite"/>
    </source>
</evidence>
<evidence type="ECO:0000313" key="5">
    <source>
        <dbReference type="Proteomes" id="UP000018418"/>
    </source>
</evidence>
<comment type="similarity">
    <text evidence="1 2">Belongs to the UPF0125 (RnfH) family.</text>
</comment>
<dbReference type="PANTHER" id="PTHR37483">
    <property type="entry name" value="UPF0125 PROTEIN RATB"/>
    <property type="match status" value="1"/>
</dbReference>
<feature type="region of interest" description="Disordered" evidence="3">
    <location>
        <begin position="85"/>
        <end position="104"/>
    </location>
</feature>
<keyword evidence="5" id="KW-1185">Reference proteome</keyword>
<evidence type="ECO:0000313" key="4">
    <source>
        <dbReference type="EMBL" id="ESK52286.1"/>
    </source>
</evidence>
<accession>V2UUL8</accession>
<dbReference type="HOGENOM" id="CLU_150721_2_0_6"/>
<reference evidence="4 5" key="1">
    <citation type="submission" date="2013-10" db="EMBL/GenBank/DDBJ databases">
        <title>The Genome Sequence of Acinetobacter brisouii CIP 110357.</title>
        <authorList>
            <consortium name="The Broad Institute Genomics Platform"/>
            <consortium name="The Broad Institute Genome Sequencing Center for Infectious Disease"/>
            <person name="Cerqueira G."/>
            <person name="Feldgarden M."/>
            <person name="Courvalin P."/>
            <person name="Grillot-Courvalin C."/>
            <person name="Clermont D."/>
            <person name="Rocha E."/>
            <person name="Yoon E.-J."/>
            <person name="Nemec A."/>
            <person name="Young S.K."/>
            <person name="Zeng Q."/>
            <person name="Gargeya S."/>
            <person name="Fitzgerald M."/>
            <person name="Abouelleil A."/>
            <person name="Alvarado L."/>
            <person name="Berlin A.M."/>
            <person name="Chapman S.B."/>
            <person name="Gainer-Dewar J."/>
            <person name="Goldberg J."/>
            <person name="Gnerre S."/>
            <person name="Griggs A."/>
            <person name="Gujja S."/>
            <person name="Hansen M."/>
            <person name="Howarth C."/>
            <person name="Imamovic A."/>
            <person name="Ireland A."/>
            <person name="Larimer J."/>
            <person name="McCowan C."/>
            <person name="Murphy C."/>
            <person name="Pearson M."/>
            <person name="Poon T.W."/>
            <person name="Priest M."/>
            <person name="Roberts A."/>
            <person name="Saif S."/>
            <person name="Shea T."/>
            <person name="Sykes S."/>
            <person name="Wortman J."/>
            <person name="Nusbaum C."/>
            <person name="Birren B."/>
        </authorList>
    </citation>
    <scope>NUCLEOTIDE SEQUENCE [LARGE SCALE GENOMIC DNA]</scope>
    <source>
        <strain evidence="4 5">CIP 110357</strain>
    </source>
</reference>
<dbReference type="InterPro" id="IPR005346">
    <property type="entry name" value="RnfH"/>
</dbReference>
<dbReference type="InterPro" id="IPR016155">
    <property type="entry name" value="Mopterin_synth/thiamin_S_b"/>
</dbReference>
<dbReference type="Pfam" id="PF03658">
    <property type="entry name" value="Ub-RnfH"/>
    <property type="match status" value="1"/>
</dbReference>
<sequence length="104" mass="11984">MPQQVWVAYATMQQQYYLTVEFQQGMTVQDAIEQSGLAIQTDLPQPLQVGIFGVKVSLEHRLQAGDRVEIYRPLLINPQDIRRNRAANHPVGRYQKGNRFKRSS</sequence>
<evidence type="ECO:0000256" key="1">
    <source>
        <dbReference type="ARBA" id="ARBA00010645"/>
    </source>
</evidence>
<dbReference type="STRING" id="396323.VH98_08985"/>
<dbReference type="AlphaFoldDB" id="V2UUL8"/>
<evidence type="ECO:0000256" key="2">
    <source>
        <dbReference type="HAMAP-Rule" id="MF_00460"/>
    </source>
</evidence>
<dbReference type="RefSeq" id="WP_004903172.1">
    <property type="nucleotide sequence ID" value="NZ_BBTI01000004.1"/>
</dbReference>
<proteinExistence type="inferred from homology"/>
<dbReference type="HAMAP" id="MF_00460">
    <property type="entry name" value="UPF0125_RnfH"/>
    <property type="match status" value="1"/>
</dbReference>
<protein>
    <recommendedName>
        <fullName evidence="2">UPF0125 protein P255_00437</fullName>
    </recommendedName>
</protein>
<dbReference type="OrthoDB" id="9796575at2"/>
<dbReference type="PANTHER" id="PTHR37483:SF1">
    <property type="entry name" value="UPF0125 PROTEIN RATB"/>
    <property type="match status" value="1"/>
</dbReference>
<comment type="caution">
    <text evidence="4">The sequence shown here is derived from an EMBL/GenBank/DDBJ whole genome shotgun (WGS) entry which is preliminary data.</text>
</comment>
<dbReference type="SUPFAM" id="SSF54285">
    <property type="entry name" value="MoaD/ThiS"/>
    <property type="match status" value="1"/>
</dbReference>